<accession>V6TY08</accession>
<feature type="domain" description="Helicase C-terminal" evidence="7">
    <location>
        <begin position="285"/>
        <end position="435"/>
    </location>
</feature>
<comment type="caution">
    <text evidence="8">The sequence shown here is derived from an EMBL/GenBank/DDBJ whole genome shotgun (WGS) entry which is preliminary data.</text>
</comment>
<evidence type="ECO:0000259" key="7">
    <source>
        <dbReference type="PROSITE" id="PS51194"/>
    </source>
</evidence>
<dbReference type="PANTHER" id="PTHR47959">
    <property type="entry name" value="ATP-DEPENDENT RNA HELICASE RHLE-RELATED"/>
    <property type="match status" value="1"/>
</dbReference>
<dbReference type="SUPFAM" id="SSF52540">
    <property type="entry name" value="P-loop containing nucleoside triphosphate hydrolases"/>
    <property type="match status" value="1"/>
</dbReference>
<dbReference type="GO" id="GO:0005524">
    <property type="term" value="F:ATP binding"/>
    <property type="evidence" value="ECO:0007669"/>
    <property type="project" value="UniProtKB-KW"/>
</dbReference>
<dbReference type="InterPro" id="IPR011545">
    <property type="entry name" value="DEAD/DEAH_box_helicase_dom"/>
</dbReference>
<feature type="region of interest" description="Disordered" evidence="5">
    <location>
        <begin position="862"/>
        <end position="903"/>
    </location>
</feature>
<keyword evidence="4" id="KW-0067">ATP-binding</keyword>
<sequence>MTAMGSYRDQEFDDRARGVFNTGEVSKERSSKRPLSQFEKLGKLSPPVLKAIHSLGYPTLTPIQKAAIPVIIDGGDACIVSKTGSGKTAAYSIPLVNLLACHRATTGIRGLVIAPTRELCVQIGGVIRKLSRFTDPELRVCLLVGGEALERQFTALTANPDIIVCTPGRILHIHDQISTFKSQLKSVEYVCFDESDRMFEMNFQQQVNEILDLLPAERTGGHITETKSARDFLGYQIIMVSATMPQNLAVFSKARLQNPAIIAAEDDMVLPNELTNQFIYCPTNYRDAALLYICRELVPKTWKLLVFVATKHHCEYLTSILQANNLRATCIYGSLDQRQRTIALSDFDKGRYNILISTDVAARGIDIPSLDCVINYNFPSSGKNYVHRVGRSARAGSYGLCVSIIEGDELPYCLDVMLHIGVKFHSLRPSSDVVTTFLDNCKTLGVDYTTFACLVGKHATQSSFQGLTATIPGPLLDVIYADILRTLGEYGQDIRAQQKTANNAMKQVNSMRKSASPMSTERAKEIISGNMIYEHPLVHKIGIEKAEPAEKEAQEAALEHLSRVLYSFKVPTQQLEMRVTESNGDASSVAMLNMRRIVEKKARERQLVANELQKLSRDDALSGSGFHDTNSTGLKEPPVKYYMTKDDLERYTILGKDAIEKRRASIAQTGTSSRDDNLYISDVQPAKPESKGSFIDAQTAVKGIMVGNKDSIENVIADFIPDDKEGLASILRRKTFERRWNPLRKRYENVEIKAGETKTISDAGLIGKKKITQKRFNESTGKWVEVTPDTKQSLYKKWKQKTSLSVMPGGQQDTVTDMEARELLTGQGLGRRRRMAIERAINSGRLVRKAPASKVDTSIERSMPTRAHIIKEREGKKHQEKMRAISRSKKNRKGAGASSKKRR</sequence>
<feature type="domain" description="Helicase ATP-binding" evidence="6">
    <location>
        <begin position="68"/>
        <end position="262"/>
    </location>
</feature>
<dbReference type="Proteomes" id="UP000018040">
    <property type="component" value="Unassembled WGS sequence"/>
</dbReference>
<dbReference type="GO" id="GO:0003676">
    <property type="term" value="F:nucleic acid binding"/>
    <property type="evidence" value="ECO:0007669"/>
    <property type="project" value="InterPro"/>
</dbReference>
<keyword evidence="3 8" id="KW-0347">Helicase</keyword>
<proteinExistence type="predicted"/>
<dbReference type="PROSITE" id="PS51192">
    <property type="entry name" value="HELICASE_ATP_BIND_1"/>
    <property type="match status" value="1"/>
</dbReference>
<dbReference type="Pfam" id="PF00270">
    <property type="entry name" value="DEAD"/>
    <property type="match status" value="1"/>
</dbReference>
<protein>
    <submittedName>
        <fullName evidence="8">ATP-dependent RNA helicase</fullName>
    </submittedName>
</protein>
<feature type="compositionally biased region" description="Basic and acidic residues" evidence="5">
    <location>
        <begin position="869"/>
        <end position="883"/>
    </location>
</feature>
<dbReference type="SMART" id="SM00487">
    <property type="entry name" value="DEXDc"/>
    <property type="match status" value="1"/>
</dbReference>
<evidence type="ECO:0000259" key="6">
    <source>
        <dbReference type="PROSITE" id="PS51192"/>
    </source>
</evidence>
<dbReference type="VEuPathDB" id="GiardiaDB:GL50803_0090950"/>
<dbReference type="Pfam" id="PF00271">
    <property type="entry name" value="Helicase_C"/>
    <property type="match status" value="1"/>
</dbReference>
<dbReference type="PANTHER" id="PTHR47959:SF8">
    <property type="entry name" value="RNA HELICASE"/>
    <property type="match status" value="1"/>
</dbReference>
<dbReference type="InterPro" id="IPR027417">
    <property type="entry name" value="P-loop_NTPase"/>
</dbReference>
<dbReference type="GO" id="GO:0005829">
    <property type="term" value="C:cytosol"/>
    <property type="evidence" value="ECO:0007669"/>
    <property type="project" value="TreeGrafter"/>
</dbReference>
<reference evidence="9" key="1">
    <citation type="submission" date="2012-02" db="EMBL/GenBank/DDBJ databases">
        <title>Genome sequencing of Giardia lamblia Genotypes A2 and B isolates (DH and GS) and comparative analysis with the genomes of Genotypes A1 and E (WB and Pig).</title>
        <authorList>
            <person name="Adam R."/>
            <person name="Dahlstrom E."/>
            <person name="Martens C."/>
            <person name="Bruno D."/>
            <person name="Barbian K."/>
            <person name="Porcella S.F."/>
            <person name="Nash T."/>
        </authorList>
    </citation>
    <scope>NUCLEOTIDE SEQUENCE</scope>
    <source>
        <strain evidence="9">GS</strain>
    </source>
</reference>
<gene>
    <name evidence="8" type="ORF">GSB_90950</name>
</gene>
<name>V6TY08_GIAIN</name>
<dbReference type="EMBL" id="AHHH01000055">
    <property type="protein sequence ID" value="ESU43237.1"/>
    <property type="molecule type" value="Genomic_DNA"/>
</dbReference>
<dbReference type="VEuPathDB" id="GiardiaDB:QR46_2442"/>
<evidence type="ECO:0000256" key="2">
    <source>
        <dbReference type="ARBA" id="ARBA00022801"/>
    </source>
</evidence>
<evidence type="ECO:0000313" key="8">
    <source>
        <dbReference type="EMBL" id="ESU43237.1"/>
    </source>
</evidence>
<dbReference type="AlphaFoldDB" id="V6TY08"/>
<evidence type="ECO:0000256" key="5">
    <source>
        <dbReference type="SAM" id="MobiDB-lite"/>
    </source>
</evidence>
<dbReference type="InterPro" id="IPR050079">
    <property type="entry name" value="DEAD_box_RNA_helicase"/>
</dbReference>
<dbReference type="SMART" id="SM00490">
    <property type="entry name" value="HELICc"/>
    <property type="match status" value="1"/>
</dbReference>
<evidence type="ECO:0000256" key="1">
    <source>
        <dbReference type="ARBA" id="ARBA00022741"/>
    </source>
</evidence>
<reference evidence="8 9" key="2">
    <citation type="journal article" date="2013" name="Genome Biol. Evol.">
        <title>Genome sequencing of Giardia lamblia genotypes A2 and B isolates (DH and GS) and comparative analysis with the genomes of genotypes A1 and E (WB and Pig).</title>
        <authorList>
            <person name="Adam R.D."/>
            <person name="Dahlstrom E.W."/>
            <person name="Martens C.A."/>
            <person name="Bruno D.P."/>
            <person name="Barbian K.D."/>
            <person name="Ricklefs S.M."/>
            <person name="Hernandez M.M."/>
            <person name="Narla N.P."/>
            <person name="Patel R.B."/>
            <person name="Porcella S.F."/>
            <person name="Nash T.E."/>
        </authorList>
    </citation>
    <scope>NUCLEOTIDE SEQUENCE [LARGE SCALE GENOMIC DNA]</scope>
    <source>
        <strain evidence="8 9">GS</strain>
    </source>
</reference>
<keyword evidence="1" id="KW-0547">Nucleotide-binding</keyword>
<feature type="compositionally biased region" description="Basic residues" evidence="5">
    <location>
        <begin position="884"/>
        <end position="903"/>
    </location>
</feature>
<organism evidence="8 9">
    <name type="scientific">Giardia intestinalis</name>
    <name type="common">Giardia lamblia</name>
    <dbReference type="NCBI Taxonomy" id="5741"/>
    <lineage>
        <taxon>Eukaryota</taxon>
        <taxon>Metamonada</taxon>
        <taxon>Diplomonadida</taxon>
        <taxon>Hexamitidae</taxon>
        <taxon>Giardiinae</taxon>
        <taxon>Giardia</taxon>
    </lineage>
</organism>
<dbReference type="GO" id="GO:0003724">
    <property type="term" value="F:RNA helicase activity"/>
    <property type="evidence" value="ECO:0007669"/>
    <property type="project" value="TreeGrafter"/>
</dbReference>
<dbReference type="CDD" id="cd18787">
    <property type="entry name" value="SF2_C_DEAD"/>
    <property type="match status" value="1"/>
</dbReference>
<dbReference type="GO" id="GO:0016787">
    <property type="term" value="F:hydrolase activity"/>
    <property type="evidence" value="ECO:0007669"/>
    <property type="project" value="UniProtKB-KW"/>
</dbReference>
<evidence type="ECO:0000256" key="4">
    <source>
        <dbReference type="ARBA" id="ARBA00022840"/>
    </source>
</evidence>
<dbReference type="InterPro" id="IPR014001">
    <property type="entry name" value="Helicase_ATP-bd"/>
</dbReference>
<dbReference type="VEuPathDB" id="GiardiaDB:DHA2_90950"/>
<evidence type="ECO:0000313" key="9">
    <source>
        <dbReference type="Proteomes" id="UP000018040"/>
    </source>
</evidence>
<dbReference type="PROSITE" id="PS51194">
    <property type="entry name" value="HELICASE_CTER"/>
    <property type="match status" value="1"/>
</dbReference>
<keyword evidence="2" id="KW-0378">Hydrolase</keyword>
<dbReference type="VEuPathDB" id="GiardiaDB:GL50581_2326"/>
<dbReference type="Gene3D" id="3.40.50.300">
    <property type="entry name" value="P-loop containing nucleotide triphosphate hydrolases"/>
    <property type="match status" value="2"/>
</dbReference>
<evidence type="ECO:0000256" key="3">
    <source>
        <dbReference type="ARBA" id="ARBA00022806"/>
    </source>
</evidence>
<dbReference type="OrthoDB" id="10261375at2759"/>
<dbReference type="InterPro" id="IPR001650">
    <property type="entry name" value="Helicase_C-like"/>
</dbReference>